<feature type="region of interest" description="Disordered" evidence="1">
    <location>
        <begin position="30"/>
        <end position="86"/>
    </location>
</feature>
<dbReference type="GeneID" id="37258124"/>
<dbReference type="EMBL" id="LN649230">
    <property type="protein sequence ID" value="CEI62049.1"/>
    <property type="molecule type" value="Genomic_DNA"/>
</dbReference>
<reference evidence="3" key="1">
    <citation type="submission" date="2014-10" db="EMBL/GenBank/DDBJ databases">
        <authorList>
            <person name="King R."/>
        </authorList>
    </citation>
    <scope>NUCLEOTIDE SEQUENCE [LARGE SCALE GENOMIC DNA]</scope>
    <source>
        <strain evidence="3">A3/5</strain>
    </source>
</reference>
<accession>A0A2L2SYU3</accession>
<evidence type="ECO:0000256" key="1">
    <source>
        <dbReference type="SAM" id="MobiDB-lite"/>
    </source>
</evidence>
<evidence type="ECO:0000313" key="3">
    <source>
        <dbReference type="Proteomes" id="UP000245910"/>
    </source>
</evidence>
<keyword evidence="3" id="KW-1185">Reference proteome</keyword>
<dbReference type="Proteomes" id="UP000245910">
    <property type="component" value="Chromosome II"/>
</dbReference>
<dbReference type="AlphaFoldDB" id="A0A2L2SYU3"/>
<name>A0A2L2SYU3_9HYPO</name>
<proteinExistence type="predicted"/>
<protein>
    <submittedName>
        <fullName evidence="2">Uncharacterized protein</fullName>
    </submittedName>
</protein>
<sequence>MEPTVKKTSTSRIQLGDDMDEFVLVLDPARPVKPLGGAGGHEQKKETAALQEDVVPGKAYKPQVDNTQNSAKPPTAAEKKALDDYHDDMRKLAEDSMPERDGLRVAYEDWFYTDRGSHHFDLGDEH</sequence>
<feature type="compositionally biased region" description="Basic and acidic residues" evidence="1">
    <location>
        <begin position="77"/>
        <end position="86"/>
    </location>
</feature>
<dbReference type="OrthoDB" id="5014464at2759"/>
<dbReference type="KEGG" id="fvn:FVRRES_06485"/>
<dbReference type="RefSeq" id="XP_025585769.1">
    <property type="nucleotide sequence ID" value="XM_025735021.1"/>
</dbReference>
<organism evidence="2 3">
    <name type="scientific">Fusarium venenatum</name>
    <dbReference type="NCBI Taxonomy" id="56646"/>
    <lineage>
        <taxon>Eukaryota</taxon>
        <taxon>Fungi</taxon>
        <taxon>Dikarya</taxon>
        <taxon>Ascomycota</taxon>
        <taxon>Pezizomycotina</taxon>
        <taxon>Sordariomycetes</taxon>
        <taxon>Hypocreomycetidae</taxon>
        <taxon>Hypocreales</taxon>
        <taxon>Nectriaceae</taxon>
        <taxon>Fusarium</taxon>
    </lineage>
</organism>
<evidence type="ECO:0000313" key="2">
    <source>
        <dbReference type="EMBL" id="CEI62049.1"/>
    </source>
</evidence>